<organism evidence="2 3">
    <name type="scientific">Halobium salinum</name>
    <dbReference type="NCBI Taxonomy" id="1364940"/>
    <lineage>
        <taxon>Archaea</taxon>
        <taxon>Methanobacteriati</taxon>
        <taxon>Methanobacteriota</taxon>
        <taxon>Stenosarchaea group</taxon>
        <taxon>Halobacteria</taxon>
        <taxon>Halobacteriales</taxon>
        <taxon>Haloferacaceae</taxon>
        <taxon>Halobium</taxon>
    </lineage>
</organism>
<feature type="compositionally biased region" description="Basic and acidic residues" evidence="1">
    <location>
        <begin position="357"/>
        <end position="371"/>
    </location>
</feature>
<dbReference type="InterPro" id="IPR006311">
    <property type="entry name" value="TAT_signal"/>
</dbReference>
<evidence type="ECO:0000256" key="1">
    <source>
        <dbReference type="SAM" id="MobiDB-lite"/>
    </source>
</evidence>
<evidence type="ECO:0000313" key="2">
    <source>
        <dbReference type="EMBL" id="MFC4357653.1"/>
    </source>
</evidence>
<evidence type="ECO:0008006" key="4">
    <source>
        <dbReference type="Google" id="ProtNLM"/>
    </source>
</evidence>
<reference evidence="2 3" key="1">
    <citation type="journal article" date="2019" name="Int. J. Syst. Evol. Microbiol.">
        <title>The Global Catalogue of Microorganisms (GCM) 10K type strain sequencing project: providing services to taxonomists for standard genome sequencing and annotation.</title>
        <authorList>
            <consortium name="The Broad Institute Genomics Platform"/>
            <consortium name="The Broad Institute Genome Sequencing Center for Infectious Disease"/>
            <person name="Wu L."/>
            <person name="Ma J."/>
        </authorList>
    </citation>
    <scope>NUCLEOTIDE SEQUENCE [LARGE SCALE GENOMIC DNA]</scope>
    <source>
        <strain evidence="2 3">CGMCC 1.12553</strain>
    </source>
</reference>
<feature type="region of interest" description="Disordered" evidence="1">
    <location>
        <begin position="143"/>
        <end position="165"/>
    </location>
</feature>
<dbReference type="Proteomes" id="UP001595921">
    <property type="component" value="Unassembled WGS sequence"/>
</dbReference>
<dbReference type="RefSeq" id="WP_267622040.1">
    <property type="nucleotide sequence ID" value="NZ_JAODIW010000006.1"/>
</dbReference>
<dbReference type="EMBL" id="JBHSDS010000003">
    <property type="protein sequence ID" value="MFC4357653.1"/>
    <property type="molecule type" value="Genomic_DNA"/>
</dbReference>
<sequence>MTASRRAMIRGIGVGVASGGAVLGRSRASRRGRRGVTETDSFDPERHGFGFRNWSSSDPYFPTHDHERVSETEIRRALGRTWGGVTRRLFGLPLASLPSPLVSAIAGQLYVSANQFAAANGHCYGMTYAAQRYFERPEQVPLDRESASEFRHPEAPAGDPERDPVAQDVDVFQTSQLLDPYAWVGRRDLLNPHRIDYRAHLDAVTAAVDTFGSASISLMNSATYVAHEVLVYDYAREGSATRLSVYDPNFGARFYADDWWRGRLSLRVDPDADAPVERYTAGVRRDPREGISGYDTFVYNRWERLIAARNGPDEHPARERGQSRLRDQLLGVLTVTLDAAEAVLHVVDPDDAPVSRVRSEHMDRSRTDTHAMRSRYGPDPGTYRLLVSSGTATDYTLGATLADRSGGRLDASRSRSLDAGEHHEYRLTVPEGEADATLERAGVRSGLPDWATLAAGGAVAGAVGAGALGYAAGRSSDDE</sequence>
<evidence type="ECO:0000313" key="3">
    <source>
        <dbReference type="Proteomes" id="UP001595921"/>
    </source>
</evidence>
<feature type="region of interest" description="Disordered" evidence="1">
    <location>
        <begin position="355"/>
        <end position="377"/>
    </location>
</feature>
<proteinExistence type="predicted"/>
<dbReference type="PROSITE" id="PS51318">
    <property type="entry name" value="TAT"/>
    <property type="match status" value="1"/>
</dbReference>
<gene>
    <name evidence="2" type="ORF">ACFO0N_06785</name>
</gene>
<accession>A0ABD5PAG4</accession>
<comment type="caution">
    <text evidence="2">The sequence shown here is derived from an EMBL/GenBank/DDBJ whole genome shotgun (WGS) entry which is preliminary data.</text>
</comment>
<dbReference type="AlphaFoldDB" id="A0ABD5PAG4"/>
<name>A0ABD5PAG4_9EURY</name>
<protein>
    <recommendedName>
        <fullName evidence="4">Cysteine protease</fullName>
    </recommendedName>
</protein>
<keyword evidence="3" id="KW-1185">Reference proteome</keyword>